<dbReference type="SMART" id="SM00363">
    <property type="entry name" value="S4"/>
    <property type="match status" value="1"/>
</dbReference>
<dbReference type="InterPro" id="IPR006225">
    <property type="entry name" value="PsdUridine_synth_RluC/D"/>
</dbReference>
<keyword evidence="6 9" id="KW-0413">Isomerase</keyword>
<comment type="similarity">
    <text evidence="3 9">Belongs to the pseudouridine synthase RluA family.</text>
</comment>
<evidence type="ECO:0000313" key="12">
    <source>
        <dbReference type="Proteomes" id="UP000009230"/>
    </source>
</evidence>
<evidence type="ECO:0000256" key="2">
    <source>
        <dbReference type="ARBA" id="ARBA00002876"/>
    </source>
</evidence>
<dbReference type="Pfam" id="PF01479">
    <property type="entry name" value="S4"/>
    <property type="match status" value="1"/>
</dbReference>
<keyword evidence="5 8" id="KW-0694">RNA-binding</keyword>
<dbReference type="KEGG" id="mpc:Mar181_1674"/>
<keyword evidence="12" id="KW-1185">Reference proteome</keyword>
<dbReference type="EMBL" id="CP002771">
    <property type="protein sequence ID" value="AEF54712.1"/>
    <property type="molecule type" value="Genomic_DNA"/>
</dbReference>
<feature type="domain" description="RNA-binding S4" evidence="10">
    <location>
        <begin position="26"/>
        <end position="83"/>
    </location>
</feature>
<dbReference type="InterPro" id="IPR002942">
    <property type="entry name" value="S4_RNA-bd"/>
</dbReference>
<evidence type="ECO:0000259" key="10">
    <source>
        <dbReference type="SMART" id="SM00363"/>
    </source>
</evidence>
<evidence type="ECO:0000256" key="4">
    <source>
        <dbReference type="ARBA" id="ARBA00022552"/>
    </source>
</evidence>
<dbReference type="InterPro" id="IPR006145">
    <property type="entry name" value="PsdUridine_synth_RsuA/RluA"/>
</dbReference>
<dbReference type="Pfam" id="PF00849">
    <property type="entry name" value="PseudoU_synth_2"/>
    <property type="match status" value="1"/>
</dbReference>
<dbReference type="PROSITE" id="PS01129">
    <property type="entry name" value="PSI_RLU"/>
    <property type="match status" value="1"/>
</dbReference>
<dbReference type="GO" id="GO:0003723">
    <property type="term" value="F:RNA binding"/>
    <property type="evidence" value="ECO:0007669"/>
    <property type="project" value="UniProtKB-KW"/>
</dbReference>
<proteinExistence type="inferred from homology"/>
<feature type="active site" evidence="7">
    <location>
        <position position="149"/>
    </location>
</feature>
<comment type="catalytic activity">
    <reaction evidence="9">
        <text>a uridine in RNA = a pseudouridine in RNA</text>
        <dbReference type="Rhea" id="RHEA:48348"/>
        <dbReference type="Rhea" id="RHEA-COMP:12068"/>
        <dbReference type="Rhea" id="RHEA-COMP:12069"/>
        <dbReference type="ChEBI" id="CHEBI:65314"/>
        <dbReference type="ChEBI" id="CHEBI:65315"/>
    </reaction>
</comment>
<dbReference type="Gene3D" id="3.30.2350.10">
    <property type="entry name" value="Pseudouridine synthase"/>
    <property type="match status" value="1"/>
</dbReference>
<dbReference type="eggNOG" id="COG0564">
    <property type="taxonomic scope" value="Bacteria"/>
</dbReference>
<dbReference type="GO" id="GO:0000455">
    <property type="term" value="P:enzyme-directed rRNA pseudouridine synthesis"/>
    <property type="evidence" value="ECO:0007669"/>
    <property type="project" value="UniProtKB-ARBA"/>
</dbReference>
<dbReference type="InterPro" id="IPR006224">
    <property type="entry name" value="PsdUridine_synth_RluA-like_CS"/>
</dbReference>
<evidence type="ECO:0000313" key="11">
    <source>
        <dbReference type="EMBL" id="AEF54712.1"/>
    </source>
</evidence>
<keyword evidence="4" id="KW-0698">rRNA processing</keyword>
<dbReference type="CDD" id="cd00165">
    <property type="entry name" value="S4"/>
    <property type="match status" value="1"/>
</dbReference>
<dbReference type="NCBIfam" id="TIGR00005">
    <property type="entry name" value="rluA_subfam"/>
    <property type="match status" value="1"/>
</dbReference>
<evidence type="ECO:0000256" key="8">
    <source>
        <dbReference type="PROSITE-ProRule" id="PRU00182"/>
    </source>
</evidence>
<comment type="function">
    <text evidence="2">Responsible for synthesis of pseudouridine from uracil at positions 955, 2504 and 2580 in 23S ribosomal RNA.</text>
</comment>
<dbReference type="InterPro" id="IPR036986">
    <property type="entry name" value="S4_RNA-bd_sf"/>
</dbReference>
<evidence type="ECO:0000256" key="1">
    <source>
        <dbReference type="ARBA" id="ARBA00000381"/>
    </source>
</evidence>
<dbReference type="Gene3D" id="3.10.290.10">
    <property type="entry name" value="RNA-binding S4 domain"/>
    <property type="match status" value="1"/>
</dbReference>
<evidence type="ECO:0000256" key="6">
    <source>
        <dbReference type="ARBA" id="ARBA00023235"/>
    </source>
</evidence>
<dbReference type="RefSeq" id="WP_013796187.1">
    <property type="nucleotide sequence ID" value="NC_015559.1"/>
</dbReference>
<dbReference type="Proteomes" id="UP000009230">
    <property type="component" value="Chromosome"/>
</dbReference>
<protein>
    <recommendedName>
        <fullName evidence="9">Pseudouridine synthase</fullName>
        <ecNumber evidence="9">5.4.99.-</ecNumber>
    </recommendedName>
</protein>
<evidence type="ECO:0000256" key="3">
    <source>
        <dbReference type="ARBA" id="ARBA00010876"/>
    </source>
</evidence>
<dbReference type="GO" id="GO:0160141">
    <property type="term" value="F:23S rRNA pseudouridine(955/2504/2580) synthase activity"/>
    <property type="evidence" value="ECO:0007669"/>
    <property type="project" value="UniProtKB-EC"/>
</dbReference>
<dbReference type="OrthoDB" id="9807829at2"/>
<comment type="catalytic activity">
    <reaction evidence="1">
        <text>uridine(955/2504/2580) in 23S rRNA = pseudouridine(955/2504/2580) in 23S rRNA</text>
        <dbReference type="Rhea" id="RHEA:42528"/>
        <dbReference type="Rhea" id="RHEA-COMP:10099"/>
        <dbReference type="Rhea" id="RHEA-COMP:10100"/>
        <dbReference type="ChEBI" id="CHEBI:65314"/>
        <dbReference type="ChEBI" id="CHEBI:65315"/>
        <dbReference type="EC" id="5.4.99.24"/>
    </reaction>
</comment>
<organism evidence="11 12">
    <name type="scientific">Marinomonas posidonica (strain CECT 7376 / NCIMB 14433 / IVIA-Po-181)</name>
    <dbReference type="NCBI Taxonomy" id="491952"/>
    <lineage>
        <taxon>Bacteria</taxon>
        <taxon>Pseudomonadati</taxon>
        <taxon>Pseudomonadota</taxon>
        <taxon>Gammaproteobacteria</taxon>
        <taxon>Oceanospirillales</taxon>
        <taxon>Oceanospirillaceae</taxon>
        <taxon>Marinomonas</taxon>
    </lineage>
</organism>
<dbReference type="AlphaFoldDB" id="F6CZX2"/>
<dbReference type="HOGENOM" id="CLU_016902_1_1_6"/>
<dbReference type="EC" id="5.4.99.-" evidence="9"/>
<dbReference type="PANTHER" id="PTHR21600:SF92">
    <property type="entry name" value="RIBOSOMAL LARGE SUBUNIT PSEUDOURIDINE SYNTHASE C"/>
    <property type="match status" value="1"/>
</dbReference>
<reference evidence="11 12" key="1">
    <citation type="journal article" date="2012" name="Stand. Genomic Sci.">
        <title>Complete genome sequence of Marinomonas posidonica type strain (IVIA-Po-181(T)).</title>
        <authorList>
            <person name="Lucas-Elio P."/>
            <person name="Goodwin L."/>
            <person name="Woyke T."/>
            <person name="Pitluck S."/>
            <person name="Nolan M."/>
            <person name="Kyrpides N.C."/>
            <person name="Detter J.C."/>
            <person name="Copeland A."/>
            <person name="Lu M."/>
            <person name="Bruce D."/>
            <person name="Detter C."/>
            <person name="Tapia R."/>
            <person name="Han S."/>
            <person name="Land M.L."/>
            <person name="Ivanova N."/>
            <person name="Mikhailova N."/>
            <person name="Johnston A.W."/>
            <person name="Sanchez-Amat A."/>
        </authorList>
    </citation>
    <scope>NUCLEOTIDE SEQUENCE [LARGE SCALE GENOMIC DNA]</scope>
    <source>
        <strain evidence="12">CECT 7376 / NCIMB 14433 / IVIA-Po-181</strain>
    </source>
</reference>
<evidence type="ECO:0000256" key="7">
    <source>
        <dbReference type="PIRSR" id="PIRSR606225-1"/>
    </source>
</evidence>
<sequence>MSETDQNITARPAVRYVTIDENNHGQRVDNFLVTFLKGVPKGKIYNLLRKGEIRVNKKRTKPDYRLQSEDVVRIAPIVIAPESKKPDLSDRLKNEIESRIVYEDKGLMVVNKPSGLAVHGGSGLSFGLVEVVRQMRPQEKFIELVHRLDRDTSGLIMIAKKRAVLKELHTALREKEGVQKTYLALVYGSWPKRKQQVNAPLLKNELKSGERVVKVHTDGKESLTLFKLVRQFEGYSLIECEPVTGRTHQIRVHTLHAGYPIVGDDKYSPVEDLKMSKSLGFKRLCLHATRLVIELNGERKVFEAPLDDEWQHSMNTSLTPLY</sequence>
<dbReference type="CDD" id="cd02869">
    <property type="entry name" value="PseudoU_synth_RluA_like"/>
    <property type="match status" value="1"/>
</dbReference>
<dbReference type="SUPFAM" id="SSF55120">
    <property type="entry name" value="Pseudouridine synthase"/>
    <property type="match status" value="1"/>
</dbReference>
<evidence type="ECO:0000256" key="5">
    <source>
        <dbReference type="ARBA" id="ARBA00022884"/>
    </source>
</evidence>
<dbReference type="PANTHER" id="PTHR21600">
    <property type="entry name" value="MITOCHONDRIAL RNA PSEUDOURIDINE SYNTHASE"/>
    <property type="match status" value="1"/>
</dbReference>
<evidence type="ECO:0000256" key="9">
    <source>
        <dbReference type="RuleBase" id="RU362028"/>
    </source>
</evidence>
<dbReference type="PROSITE" id="PS50889">
    <property type="entry name" value="S4"/>
    <property type="match status" value="1"/>
</dbReference>
<accession>F6CZX2</accession>
<dbReference type="SUPFAM" id="SSF55174">
    <property type="entry name" value="Alpha-L RNA-binding motif"/>
    <property type="match status" value="1"/>
</dbReference>
<dbReference type="STRING" id="491952.Mar181_1674"/>
<dbReference type="InterPro" id="IPR020103">
    <property type="entry name" value="PsdUridine_synth_cat_dom_sf"/>
</dbReference>
<gene>
    <name evidence="11" type="ordered locus">Mar181_1674</name>
</gene>
<dbReference type="InterPro" id="IPR050188">
    <property type="entry name" value="RluA_PseudoU_synthase"/>
</dbReference>
<name>F6CZX2_MARPP</name>